<protein>
    <submittedName>
        <fullName evidence="1">Uncharacterized protein</fullName>
    </submittedName>
</protein>
<dbReference type="EMBL" id="BPLR01003299">
    <property type="protein sequence ID" value="GIX83162.1"/>
    <property type="molecule type" value="Genomic_DNA"/>
</dbReference>
<gene>
    <name evidence="1" type="ORF">CEXT_101261</name>
</gene>
<name>A0AAV4NEG4_CAEEX</name>
<reference evidence="1 2" key="1">
    <citation type="submission" date="2021-06" db="EMBL/GenBank/DDBJ databases">
        <title>Caerostris extrusa draft genome.</title>
        <authorList>
            <person name="Kono N."/>
            <person name="Arakawa K."/>
        </authorList>
    </citation>
    <scope>NUCLEOTIDE SEQUENCE [LARGE SCALE GENOMIC DNA]</scope>
</reference>
<organism evidence="1 2">
    <name type="scientific">Caerostris extrusa</name>
    <name type="common">Bark spider</name>
    <name type="synonym">Caerostris bankana</name>
    <dbReference type="NCBI Taxonomy" id="172846"/>
    <lineage>
        <taxon>Eukaryota</taxon>
        <taxon>Metazoa</taxon>
        <taxon>Ecdysozoa</taxon>
        <taxon>Arthropoda</taxon>
        <taxon>Chelicerata</taxon>
        <taxon>Arachnida</taxon>
        <taxon>Araneae</taxon>
        <taxon>Araneomorphae</taxon>
        <taxon>Entelegynae</taxon>
        <taxon>Araneoidea</taxon>
        <taxon>Araneidae</taxon>
        <taxon>Caerostris</taxon>
    </lineage>
</organism>
<accession>A0AAV4NEG4</accession>
<dbReference type="AlphaFoldDB" id="A0AAV4NEG4"/>
<comment type="caution">
    <text evidence="1">The sequence shown here is derived from an EMBL/GenBank/DDBJ whole genome shotgun (WGS) entry which is preliminary data.</text>
</comment>
<feature type="non-terminal residue" evidence="1">
    <location>
        <position position="1"/>
    </location>
</feature>
<proteinExistence type="predicted"/>
<keyword evidence="2" id="KW-1185">Reference proteome</keyword>
<sequence>ITYCCQRPSCSPHQQPPTPDPSPPVVNHVAPAACYCSTPWPFAPALAYGGINCPSFSLWWYRCTSFLHGGLAGPRNCCRAIAAPVACGGVIGHGAALGLGYGAGILGAGIGKY</sequence>
<evidence type="ECO:0000313" key="2">
    <source>
        <dbReference type="Proteomes" id="UP001054945"/>
    </source>
</evidence>
<dbReference type="Proteomes" id="UP001054945">
    <property type="component" value="Unassembled WGS sequence"/>
</dbReference>
<evidence type="ECO:0000313" key="1">
    <source>
        <dbReference type="EMBL" id="GIX83162.1"/>
    </source>
</evidence>